<dbReference type="Pfam" id="PF07398">
    <property type="entry name" value="MDMPI_C"/>
    <property type="match status" value="1"/>
</dbReference>
<dbReference type="NCBIfam" id="TIGR03083">
    <property type="entry name" value="maleylpyruvate isomerase family mycothiol-dependent enzyme"/>
    <property type="match status" value="1"/>
</dbReference>
<evidence type="ECO:0008006" key="5">
    <source>
        <dbReference type="Google" id="ProtNLM"/>
    </source>
</evidence>
<evidence type="ECO:0000313" key="4">
    <source>
        <dbReference type="Proteomes" id="UP000662111"/>
    </source>
</evidence>
<dbReference type="PANTHER" id="PTHR40758:SF1">
    <property type="entry name" value="CONSERVED PROTEIN"/>
    <property type="match status" value="1"/>
</dbReference>
<keyword evidence="4" id="KW-1185">Reference proteome</keyword>
<name>A0ABQ2F414_9MICO</name>
<dbReference type="InterPro" id="IPR024344">
    <property type="entry name" value="MDMPI_metal-binding"/>
</dbReference>
<dbReference type="RefSeq" id="WP_022922883.1">
    <property type="nucleotide sequence ID" value="NZ_BMLB01000001.1"/>
</dbReference>
<dbReference type="EMBL" id="BMLB01000001">
    <property type="protein sequence ID" value="GGK59991.1"/>
    <property type="molecule type" value="Genomic_DNA"/>
</dbReference>
<dbReference type="InterPro" id="IPR017517">
    <property type="entry name" value="Maleyloyr_isom"/>
</dbReference>
<feature type="domain" description="Mycothiol-dependent maleylpyruvate isomerase metal-binding" evidence="2">
    <location>
        <begin position="13"/>
        <end position="132"/>
    </location>
</feature>
<gene>
    <name evidence="3" type="ORF">GCM10011509_05340</name>
</gene>
<dbReference type="PANTHER" id="PTHR40758">
    <property type="entry name" value="CONSERVED PROTEIN"/>
    <property type="match status" value="1"/>
</dbReference>
<dbReference type="InterPro" id="IPR010872">
    <property type="entry name" value="MDMPI_C-term_domain"/>
</dbReference>
<evidence type="ECO:0000313" key="3">
    <source>
        <dbReference type="EMBL" id="GGK59991.1"/>
    </source>
</evidence>
<feature type="domain" description="MDMPI C-terminal" evidence="1">
    <location>
        <begin position="153"/>
        <end position="244"/>
    </location>
</feature>
<dbReference type="Proteomes" id="UP000662111">
    <property type="component" value="Unassembled WGS sequence"/>
</dbReference>
<sequence length="257" mass="27649">MEHRTVEEHVAGIRTAVDAFVRSAAAAGPEAAVPTCPAWTVRRLLAHQGMVHRWARATLRGEECHPPAWNAEGQQVADPVGWLLEGADALVTTIETAPDDVRATVFLADAPPPRVFWARRQCHETTIHAVDALAASLGRLPDPRDAAWVDEPVALDGIDELLTGFVPRGRSRFAGAGPRSLTVRARGSGREWGVEIGADGAVRTTRLRGSDEVVGTSLDGSAVALYLALWNRAAPGAVDDPGDVLAMWRTRARVRWS</sequence>
<accession>A0ABQ2F414</accession>
<evidence type="ECO:0000259" key="2">
    <source>
        <dbReference type="Pfam" id="PF11716"/>
    </source>
</evidence>
<protein>
    <recommendedName>
        <fullName evidence="5">Maleylpyruvate isomerase family mycothiol-dependent enzyme</fullName>
    </recommendedName>
</protein>
<proteinExistence type="predicted"/>
<evidence type="ECO:0000259" key="1">
    <source>
        <dbReference type="Pfam" id="PF07398"/>
    </source>
</evidence>
<dbReference type="Pfam" id="PF11716">
    <property type="entry name" value="MDMPI_N"/>
    <property type="match status" value="1"/>
</dbReference>
<reference evidence="4" key="1">
    <citation type="journal article" date="2019" name="Int. J. Syst. Evol. Microbiol.">
        <title>The Global Catalogue of Microorganisms (GCM) 10K type strain sequencing project: providing services to taxonomists for standard genome sequencing and annotation.</title>
        <authorList>
            <consortium name="The Broad Institute Genomics Platform"/>
            <consortium name="The Broad Institute Genome Sequencing Center for Infectious Disease"/>
            <person name="Wu L."/>
            <person name="Ma J."/>
        </authorList>
    </citation>
    <scope>NUCLEOTIDE SEQUENCE [LARGE SCALE GENOMIC DNA]</scope>
    <source>
        <strain evidence="4">CGMCC 1.5362</strain>
    </source>
</reference>
<organism evidence="3 4">
    <name type="scientific">Ornithinimicrobium pekingense</name>
    <dbReference type="NCBI Taxonomy" id="384677"/>
    <lineage>
        <taxon>Bacteria</taxon>
        <taxon>Bacillati</taxon>
        <taxon>Actinomycetota</taxon>
        <taxon>Actinomycetes</taxon>
        <taxon>Micrococcales</taxon>
        <taxon>Ornithinimicrobiaceae</taxon>
        <taxon>Ornithinimicrobium</taxon>
    </lineage>
</organism>
<comment type="caution">
    <text evidence="3">The sequence shown here is derived from an EMBL/GenBank/DDBJ whole genome shotgun (WGS) entry which is preliminary data.</text>
</comment>